<keyword evidence="3" id="KW-1185">Reference proteome</keyword>
<keyword evidence="1" id="KW-0472">Membrane</keyword>
<organism evidence="2 3">
    <name type="scientific">Petrolisthes manimaculis</name>
    <dbReference type="NCBI Taxonomy" id="1843537"/>
    <lineage>
        <taxon>Eukaryota</taxon>
        <taxon>Metazoa</taxon>
        <taxon>Ecdysozoa</taxon>
        <taxon>Arthropoda</taxon>
        <taxon>Crustacea</taxon>
        <taxon>Multicrustacea</taxon>
        <taxon>Malacostraca</taxon>
        <taxon>Eumalacostraca</taxon>
        <taxon>Eucarida</taxon>
        <taxon>Decapoda</taxon>
        <taxon>Pleocyemata</taxon>
        <taxon>Anomura</taxon>
        <taxon>Galatheoidea</taxon>
        <taxon>Porcellanidae</taxon>
        <taxon>Petrolisthes</taxon>
    </lineage>
</organism>
<dbReference type="EMBL" id="JAWZYT010001013">
    <property type="protein sequence ID" value="KAK4316523.1"/>
    <property type="molecule type" value="Genomic_DNA"/>
</dbReference>
<evidence type="ECO:0000313" key="2">
    <source>
        <dbReference type="EMBL" id="KAK4316523.1"/>
    </source>
</evidence>
<proteinExistence type="predicted"/>
<keyword evidence="1" id="KW-0812">Transmembrane</keyword>
<name>A0AAE1PYB2_9EUCA</name>
<dbReference type="Proteomes" id="UP001292094">
    <property type="component" value="Unassembled WGS sequence"/>
</dbReference>
<comment type="caution">
    <text evidence="2">The sequence shown here is derived from an EMBL/GenBank/DDBJ whole genome shotgun (WGS) entry which is preliminary data.</text>
</comment>
<feature type="transmembrane region" description="Helical" evidence="1">
    <location>
        <begin position="52"/>
        <end position="72"/>
    </location>
</feature>
<gene>
    <name evidence="2" type="ORF">Pmani_012300</name>
</gene>
<evidence type="ECO:0000313" key="3">
    <source>
        <dbReference type="Proteomes" id="UP001292094"/>
    </source>
</evidence>
<sequence length="82" mass="8830">MVQGGLVEKWVQDELDDLRMRVSRENQDEASDGGGGVQVAITPLSLDHLQGAFIILLSGGALAAFIFLLESLKSRISKSSIM</sequence>
<reference evidence="2" key="1">
    <citation type="submission" date="2023-11" db="EMBL/GenBank/DDBJ databases">
        <title>Genome assemblies of two species of porcelain crab, Petrolisthes cinctipes and Petrolisthes manimaculis (Anomura: Porcellanidae).</title>
        <authorList>
            <person name="Angst P."/>
        </authorList>
    </citation>
    <scope>NUCLEOTIDE SEQUENCE</scope>
    <source>
        <strain evidence="2">PB745_02</strain>
        <tissue evidence="2">Gill</tissue>
    </source>
</reference>
<protein>
    <submittedName>
        <fullName evidence="2">Uncharacterized protein</fullName>
    </submittedName>
</protein>
<accession>A0AAE1PYB2</accession>
<keyword evidence="1" id="KW-1133">Transmembrane helix</keyword>
<evidence type="ECO:0000256" key="1">
    <source>
        <dbReference type="SAM" id="Phobius"/>
    </source>
</evidence>
<dbReference type="AlphaFoldDB" id="A0AAE1PYB2"/>